<protein>
    <submittedName>
        <fullName evidence="1">Uncharacterized protein</fullName>
    </submittedName>
</protein>
<comment type="caution">
    <text evidence="1">The sequence shown here is derived from an EMBL/GenBank/DDBJ whole genome shotgun (WGS) entry which is preliminary data.</text>
</comment>
<feature type="non-terminal residue" evidence="1">
    <location>
        <position position="1"/>
    </location>
</feature>
<dbReference type="EMBL" id="BNCP01000056">
    <property type="protein sequence ID" value="GIL90425.1"/>
    <property type="molecule type" value="Genomic_DNA"/>
</dbReference>
<accession>A0A8J4D0E5</accession>
<dbReference type="AlphaFoldDB" id="A0A8J4D0E5"/>
<reference evidence="1" key="1">
    <citation type="journal article" date="2021" name="Proc. Natl. Acad. Sci. U.S.A.">
        <title>Three genomes in the algal genus Volvox reveal the fate of a haploid sex-determining region after a transition to homothallism.</title>
        <authorList>
            <person name="Yamamoto K."/>
            <person name="Hamaji T."/>
            <person name="Kawai-Toyooka H."/>
            <person name="Matsuzaki R."/>
            <person name="Takahashi F."/>
            <person name="Nishimura Y."/>
            <person name="Kawachi M."/>
            <person name="Noguchi H."/>
            <person name="Minakuchi Y."/>
            <person name="Umen J.G."/>
            <person name="Toyoda A."/>
            <person name="Nozaki H."/>
        </authorList>
    </citation>
    <scope>NUCLEOTIDE SEQUENCE</scope>
    <source>
        <strain evidence="1">NIES-3786</strain>
    </source>
</reference>
<organism evidence="1 2">
    <name type="scientific">Volvox reticuliferus</name>
    <dbReference type="NCBI Taxonomy" id="1737510"/>
    <lineage>
        <taxon>Eukaryota</taxon>
        <taxon>Viridiplantae</taxon>
        <taxon>Chlorophyta</taxon>
        <taxon>core chlorophytes</taxon>
        <taxon>Chlorophyceae</taxon>
        <taxon>CS clade</taxon>
        <taxon>Chlamydomonadales</taxon>
        <taxon>Volvocaceae</taxon>
        <taxon>Volvox</taxon>
    </lineage>
</organism>
<name>A0A8J4D0E5_9CHLO</name>
<gene>
    <name evidence="1" type="ORF">Vretifemale_18035</name>
</gene>
<evidence type="ECO:0000313" key="2">
    <source>
        <dbReference type="Proteomes" id="UP000747110"/>
    </source>
</evidence>
<evidence type="ECO:0000313" key="1">
    <source>
        <dbReference type="EMBL" id="GIL90425.1"/>
    </source>
</evidence>
<proteinExistence type="predicted"/>
<dbReference type="Proteomes" id="UP000747110">
    <property type="component" value="Unassembled WGS sequence"/>
</dbReference>
<keyword evidence="2" id="KW-1185">Reference proteome</keyword>
<sequence>ARPPSISPSKWLVSLVPFSTKRPYLRGGLATSIGLAGRFSREGSKGCLFGTDFGGGDLFTGLGEARCLGEATDLGGDGGFRTGEGFRVGFEMGFGSGFGAGEATDLGGAASLGG</sequence>